<feature type="domain" description="Calcineurin-like phosphoesterase" evidence="1">
    <location>
        <begin position="26"/>
        <end position="212"/>
    </location>
</feature>
<keyword evidence="3" id="KW-1185">Reference proteome</keyword>
<dbReference type="CDD" id="cd07379">
    <property type="entry name" value="MPP_239FB"/>
    <property type="match status" value="1"/>
</dbReference>
<organism evidence="2 3">
    <name type="scientific">Fistulina hepatica ATCC 64428</name>
    <dbReference type="NCBI Taxonomy" id="1128425"/>
    <lineage>
        <taxon>Eukaryota</taxon>
        <taxon>Fungi</taxon>
        <taxon>Dikarya</taxon>
        <taxon>Basidiomycota</taxon>
        <taxon>Agaricomycotina</taxon>
        <taxon>Agaricomycetes</taxon>
        <taxon>Agaricomycetidae</taxon>
        <taxon>Agaricales</taxon>
        <taxon>Fistulinaceae</taxon>
        <taxon>Fistulina</taxon>
    </lineage>
</organism>
<dbReference type="AlphaFoldDB" id="A0A0D7A3F8"/>
<dbReference type="PANTHER" id="PTHR12905">
    <property type="entry name" value="METALLOPHOSPHOESTERASE"/>
    <property type="match status" value="1"/>
</dbReference>
<sequence length="248" mass="27660">DTLPPPLPGHTRFVCISDTHSREPAIPPGDVLIHAGDLTRHGRPEEIQQAVKWLKTLPHPVKIIIAGNHDVGVSFRFCRIHSPYTRIYSFDENDTPSVRLKHFLRDQREFGICYLENQALSFESPSGRLWKVYGTPASPLYGSSAFQYDGDAAARAVFDAIPAETEILLTHGPPYGTLDVTRKGFRAGCRVLSARLRELPYCRLHVFGHIHEASGVKVIKDRGHSSRVSINAAMTSWNSKVVVTDLKD</sequence>
<dbReference type="InterPro" id="IPR029052">
    <property type="entry name" value="Metallo-depent_PP-like"/>
</dbReference>
<protein>
    <submittedName>
        <fullName evidence="2">Metallo-dependent phosphatase</fullName>
    </submittedName>
</protein>
<dbReference type="PANTHER" id="PTHR12905:SF0">
    <property type="entry name" value="CALCINEURIN-LIKE PHOSPHOESTERASE DOMAIN-CONTAINING PROTEIN"/>
    <property type="match status" value="1"/>
</dbReference>
<accession>A0A0D7A3F8</accession>
<dbReference type="InterPro" id="IPR004843">
    <property type="entry name" value="Calcineurin-like_PHP"/>
</dbReference>
<dbReference type="InterPro" id="IPR051693">
    <property type="entry name" value="UPF0046_metallophosphoest"/>
</dbReference>
<feature type="non-terminal residue" evidence="2">
    <location>
        <position position="1"/>
    </location>
</feature>
<dbReference type="Gene3D" id="3.60.21.10">
    <property type="match status" value="1"/>
</dbReference>
<reference evidence="2 3" key="1">
    <citation type="journal article" date="2015" name="Fungal Genet. Biol.">
        <title>Evolution of novel wood decay mechanisms in Agaricales revealed by the genome sequences of Fistulina hepatica and Cylindrobasidium torrendii.</title>
        <authorList>
            <person name="Floudas D."/>
            <person name="Held B.W."/>
            <person name="Riley R."/>
            <person name="Nagy L.G."/>
            <person name="Koehler G."/>
            <person name="Ransdell A.S."/>
            <person name="Younus H."/>
            <person name="Chow J."/>
            <person name="Chiniquy J."/>
            <person name="Lipzen A."/>
            <person name="Tritt A."/>
            <person name="Sun H."/>
            <person name="Haridas S."/>
            <person name="LaButti K."/>
            <person name="Ohm R.A."/>
            <person name="Kues U."/>
            <person name="Blanchette R.A."/>
            <person name="Grigoriev I.V."/>
            <person name="Minto R.E."/>
            <person name="Hibbett D.S."/>
        </authorList>
    </citation>
    <scope>NUCLEOTIDE SEQUENCE [LARGE SCALE GENOMIC DNA]</scope>
    <source>
        <strain evidence="2 3">ATCC 64428</strain>
    </source>
</reference>
<evidence type="ECO:0000313" key="2">
    <source>
        <dbReference type="EMBL" id="KIY45285.1"/>
    </source>
</evidence>
<dbReference type="GO" id="GO:0016787">
    <property type="term" value="F:hydrolase activity"/>
    <property type="evidence" value="ECO:0007669"/>
    <property type="project" value="InterPro"/>
</dbReference>
<dbReference type="OrthoDB" id="630188at2759"/>
<name>A0A0D7A3F8_9AGAR</name>
<dbReference type="Pfam" id="PF00149">
    <property type="entry name" value="Metallophos"/>
    <property type="match status" value="1"/>
</dbReference>
<evidence type="ECO:0000259" key="1">
    <source>
        <dbReference type="Pfam" id="PF00149"/>
    </source>
</evidence>
<dbReference type="Proteomes" id="UP000054144">
    <property type="component" value="Unassembled WGS sequence"/>
</dbReference>
<dbReference type="SUPFAM" id="SSF56300">
    <property type="entry name" value="Metallo-dependent phosphatases"/>
    <property type="match status" value="1"/>
</dbReference>
<proteinExistence type="predicted"/>
<gene>
    <name evidence="2" type="ORF">FISHEDRAFT_49603</name>
</gene>
<dbReference type="EMBL" id="KN882059">
    <property type="protein sequence ID" value="KIY45285.1"/>
    <property type="molecule type" value="Genomic_DNA"/>
</dbReference>
<evidence type="ECO:0000313" key="3">
    <source>
        <dbReference type="Proteomes" id="UP000054144"/>
    </source>
</evidence>